<keyword evidence="2" id="KW-1003">Cell membrane</keyword>
<accession>A0A3N0UYY8</accession>
<evidence type="ECO:0000256" key="2">
    <source>
        <dbReference type="ARBA" id="ARBA00022475"/>
    </source>
</evidence>
<evidence type="ECO:0000259" key="7">
    <source>
        <dbReference type="Pfam" id="PF13396"/>
    </source>
</evidence>
<evidence type="ECO:0000313" key="9">
    <source>
        <dbReference type="Proteomes" id="UP000275137"/>
    </source>
</evidence>
<evidence type="ECO:0000256" key="3">
    <source>
        <dbReference type="ARBA" id="ARBA00022692"/>
    </source>
</evidence>
<keyword evidence="4 6" id="KW-1133">Transmembrane helix</keyword>
<feature type="transmembrane region" description="Helical" evidence="6">
    <location>
        <begin position="32"/>
        <end position="51"/>
    </location>
</feature>
<protein>
    <submittedName>
        <fullName evidence="8">PLDc_N domain-containing protein</fullName>
    </submittedName>
</protein>
<dbReference type="Pfam" id="PF13396">
    <property type="entry name" value="PLDc_N"/>
    <property type="match status" value="1"/>
</dbReference>
<dbReference type="AlphaFoldDB" id="A0A3N0UYY8"/>
<sequence length="57" mass="6126">MSSLLGLLILIADIYAIIKIAQSSAETLPKILWILGVIFFPVLGLIVWYLAGPGGKN</sequence>
<feature type="domain" description="Cardiolipin synthase N-terminal" evidence="7">
    <location>
        <begin position="11"/>
        <end position="53"/>
    </location>
</feature>
<name>A0A3N0UYY8_9PROT</name>
<proteinExistence type="predicted"/>
<keyword evidence="3 6" id="KW-0812">Transmembrane</keyword>
<dbReference type="EMBL" id="RJVP01000004">
    <property type="protein sequence ID" value="ROH85776.1"/>
    <property type="molecule type" value="Genomic_DNA"/>
</dbReference>
<comment type="caution">
    <text evidence="8">The sequence shown here is derived from an EMBL/GenBank/DDBJ whole genome shotgun (WGS) entry which is preliminary data.</text>
</comment>
<keyword evidence="5 6" id="KW-0472">Membrane</keyword>
<comment type="subcellular location">
    <subcellularLocation>
        <location evidence="1">Cell membrane</location>
        <topology evidence="1">Multi-pass membrane protein</topology>
    </subcellularLocation>
</comment>
<dbReference type="RefSeq" id="WP_123237550.1">
    <property type="nucleotide sequence ID" value="NZ_RJVP01000004.1"/>
</dbReference>
<dbReference type="GO" id="GO:0005886">
    <property type="term" value="C:plasma membrane"/>
    <property type="evidence" value="ECO:0007669"/>
    <property type="project" value="UniProtKB-SubCell"/>
</dbReference>
<keyword evidence="9" id="KW-1185">Reference proteome</keyword>
<evidence type="ECO:0000256" key="1">
    <source>
        <dbReference type="ARBA" id="ARBA00004651"/>
    </source>
</evidence>
<evidence type="ECO:0000256" key="4">
    <source>
        <dbReference type="ARBA" id="ARBA00022989"/>
    </source>
</evidence>
<dbReference type="Proteomes" id="UP000275137">
    <property type="component" value="Unassembled WGS sequence"/>
</dbReference>
<evidence type="ECO:0000256" key="6">
    <source>
        <dbReference type="SAM" id="Phobius"/>
    </source>
</evidence>
<dbReference type="InterPro" id="IPR027379">
    <property type="entry name" value="CLS_N"/>
</dbReference>
<evidence type="ECO:0000256" key="5">
    <source>
        <dbReference type="ARBA" id="ARBA00023136"/>
    </source>
</evidence>
<evidence type="ECO:0000313" key="8">
    <source>
        <dbReference type="EMBL" id="ROH85776.1"/>
    </source>
</evidence>
<reference evidence="8 9" key="1">
    <citation type="submission" date="2018-10" db="EMBL/GenBank/DDBJ databases">
        <authorList>
            <person name="Chen W.-M."/>
        </authorList>
    </citation>
    <scope>NUCLEOTIDE SEQUENCE [LARGE SCALE GENOMIC DNA]</scope>
    <source>
        <strain evidence="8 9">H-5</strain>
    </source>
</reference>
<organism evidence="8 9">
    <name type="scientific">Pseudomethylobacillus aquaticus</name>
    <dbReference type="NCBI Taxonomy" id="2676064"/>
    <lineage>
        <taxon>Bacteria</taxon>
        <taxon>Pseudomonadati</taxon>
        <taxon>Pseudomonadota</taxon>
        <taxon>Betaproteobacteria</taxon>
        <taxon>Nitrosomonadales</taxon>
        <taxon>Methylophilaceae</taxon>
        <taxon>Pseudomethylobacillus</taxon>
    </lineage>
</organism>
<gene>
    <name evidence="8" type="ORF">ED236_08515</name>
</gene>